<evidence type="ECO:0000313" key="3">
    <source>
        <dbReference type="Proteomes" id="UP000262477"/>
    </source>
</evidence>
<sequence length="73" mass="7846">MVDAYVRWTLYAVPWLRVFGGVVPLVTKTAGSPLSVTLAEVAVALNVLQGGLAVPLFNRGLDRYLRRGPAPVP</sequence>
<reference evidence="2 3" key="1">
    <citation type="submission" date="2018-08" db="EMBL/GenBank/DDBJ databases">
        <title>Streptomyces NEAU-D10 sp. nov., a novel Actinomycete isolated from soil.</title>
        <authorList>
            <person name="Jin L."/>
        </authorList>
    </citation>
    <scope>NUCLEOTIDE SEQUENCE [LARGE SCALE GENOMIC DNA]</scope>
    <source>
        <strain evidence="2 3">NEAU-D10</strain>
    </source>
</reference>
<keyword evidence="1" id="KW-0472">Membrane</keyword>
<feature type="transmembrane region" description="Helical" evidence="1">
    <location>
        <begin position="34"/>
        <end position="57"/>
    </location>
</feature>
<proteinExistence type="predicted"/>
<accession>A0A371PSH3</accession>
<organism evidence="2 3">
    <name type="scientific">Streptomyces inhibens</name>
    <dbReference type="NCBI Taxonomy" id="2293571"/>
    <lineage>
        <taxon>Bacteria</taxon>
        <taxon>Bacillati</taxon>
        <taxon>Actinomycetota</taxon>
        <taxon>Actinomycetes</taxon>
        <taxon>Kitasatosporales</taxon>
        <taxon>Streptomycetaceae</taxon>
        <taxon>Streptomyces</taxon>
    </lineage>
</organism>
<keyword evidence="3" id="KW-1185">Reference proteome</keyword>
<comment type="caution">
    <text evidence="2">The sequence shown here is derived from an EMBL/GenBank/DDBJ whole genome shotgun (WGS) entry which is preliminary data.</text>
</comment>
<keyword evidence="1" id="KW-0812">Transmembrane</keyword>
<dbReference type="EMBL" id="QUAC01000436">
    <property type="protein sequence ID" value="REK85436.1"/>
    <property type="molecule type" value="Genomic_DNA"/>
</dbReference>
<name>A0A371PSH3_STRIH</name>
<evidence type="ECO:0000313" key="2">
    <source>
        <dbReference type="EMBL" id="REK85436.1"/>
    </source>
</evidence>
<protein>
    <submittedName>
        <fullName evidence="2">Uncharacterized protein</fullName>
    </submittedName>
</protein>
<keyword evidence="1" id="KW-1133">Transmembrane helix</keyword>
<dbReference type="AlphaFoldDB" id="A0A371PSH3"/>
<dbReference type="RefSeq" id="WP_128511626.1">
    <property type="nucleotide sequence ID" value="NZ_QUAC01000436.1"/>
</dbReference>
<evidence type="ECO:0000256" key="1">
    <source>
        <dbReference type="SAM" id="Phobius"/>
    </source>
</evidence>
<gene>
    <name evidence="2" type="ORF">DY245_37905</name>
</gene>
<dbReference type="Proteomes" id="UP000262477">
    <property type="component" value="Unassembled WGS sequence"/>
</dbReference>